<feature type="chain" id="PRO_5026009210" evidence="8">
    <location>
        <begin position="20"/>
        <end position="434"/>
    </location>
</feature>
<evidence type="ECO:0000313" key="9">
    <source>
        <dbReference type="EMBL" id="QIG80041.1"/>
    </source>
</evidence>
<dbReference type="EMBL" id="CP049109">
    <property type="protein sequence ID" value="QIG80041.1"/>
    <property type="molecule type" value="Genomic_DNA"/>
</dbReference>
<dbReference type="Gene3D" id="2.40.160.60">
    <property type="entry name" value="Outer membrane protein transport protein (OMPP1/FadL/TodX)"/>
    <property type="match status" value="1"/>
</dbReference>
<dbReference type="Pfam" id="PF03349">
    <property type="entry name" value="Toluene_X"/>
    <property type="match status" value="1"/>
</dbReference>
<keyword evidence="6" id="KW-0472">Membrane</keyword>
<evidence type="ECO:0000256" key="1">
    <source>
        <dbReference type="ARBA" id="ARBA00004571"/>
    </source>
</evidence>
<protein>
    <submittedName>
        <fullName evidence="9">Aromatic hydrocarbon degradation protein</fullName>
    </submittedName>
</protein>
<evidence type="ECO:0000256" key="6">
    <source>
        <dbReference type="ARBA" id="ARBA00023136"/>
    </source>
</evidence>
<dbReference type="GO" id="GO:0015483">
    <property type="term" value="F:long-chain fatty acid transporting porin activity"/>
    <property type="evidence" value="ECO:0007669"/>
    <property type="project" value="TreeGrafter"/>
</dbReference>
<comment type="subcellular location">
    <subcellularLocation>
        <location evidence="1">Cell outer membrane</location>
        <topology evidence="1">Multi-pass membrane protein</topology>
    </subcellularLocation>
</comment>
<accession>A0A6G6Y5B7</accession>
<evidence type="ECO:0000256" key="4">
    <source>
        <dbReference type="ARBA" id="ARBA00022692"/>
    </source>
</evidence>
<keyword evidence="3" id="KW-1134">Transmembrane beta strand</keyword>
<evidence type="ECO:0000256" key="5">
    <source>
        <dbReference type="ARBA" id="ARBA00022729"/>
    </source>
</evidence>
<dbReference type="InterPro" id="IPR005017">
    <property type="entry name" value="OMPP1/FadL/TodX"/>
</dbReference>
<name>A0A6G6Y5B7_9SPHN</name>
<evidence type="ECO:0000313" key="10">
    <source>
        <dbReference type="Proteomes" id="UP000501568"/>
    </source>
</evidence>
<dbReference type="AlphaFoldDB" id="A0A6G6Y5B7"/>
<dbReference type="KEGG" id="spzr:G5C33_09790"/>
<dbReference type="PANTHER" id="PTHR35093">
    <property type="entry name" value="OUTER MEMBRANE PROTEIN NMB0088-RELATED"/>
    <property type="match status" value="1"/>
</dbReference>
<dbReference type="PANTHER" id="PTHR35093:SF8">
    <property type="entry name" value="OUTER MEMBRANE PROTEIN NMB0088-RELATED"/>
    <property type="match status" value="1"/>
</dbReference>
<keyword evidence="10" id="KW-1185">Reference proteome</keyword>
<reference evidence="9 10" key="1">
    <citation type="submission" date="2020-02" db="EMBL/GenBank/DDBJ databases">
        <authorList>
            <person name="Zheng R.K."/>
            <person name="Sun C.M."/>
        </authorList>
    </citation>
    <scope>NUCLEOTIDE SEQUENCE [LARGE SCALE GENOMIC DNA]</scope>
    <source>
        <strain evidence="10">zrk23</strain>
    </source>
</reference>
<dbReference type="Proteomes" id="UP000501568">
    <property type="component" value="Chromosome"/>
</dbReference>
<evidence type="ECO:0000256" key="7">
    <source>
        <dbReference type="ARBA" id="ARBA00023237"/>
    </source>
</evidence>
<feature type="signal peptide" evidence="8">
    <location>
        <begin position="1"/>
        <end position="19"/>
    </location>
</feature>
<gene>
    <name evidence="9" type="ORF">G5C33_09790</name>
</gene>
<keyword evidence="4" id="KW-0812">Transmembrane</keyword>
<evidence type="ECO:0000256" key="2">
    <source>
        <dbReference type="ARBA" id="ARBA00008163"/>
    </source>
</evidence>
<evidence type="ECO:0000256" key="3">
    <source>
        <dbReference type="ARBA" id="ARBA00022452"/>
    </source>
</evidence>
<dbReference type="SUPFAM" id="SSF56935">
    <property type="entry name" value="Porins"/>
    <property type="match status" value="1"/>
</dbReference>
<sequence length="434" mass="45656">MRFSKEFLLLAVASPLALAATAGAANAQAFYLQEQSAKGAGRAFSGEAADQGADSLWWNPAASAGLDRAEATASASAILPKGEVVDNGTVIVRPGQPPAPVGGVGYSTNPIENGLLPAGSVAVPLTDRLSVGLTVASPFSFTTDYNDDSWARYSADKTRLRTYDIQPSVAYAPTDWLRVGAALNIEYAEATLSNKLPNLSPALPDGQQTLEGDGWDFGWTVGAQLHGGPVTVGLSYKSAIEHTLDGSVTIDGLVGPLAGQNMQLDGVEAVYSTPWQAIGAIRFAASDKVTLNAQVIRYGWSEFDAIRLGAPLSSAIPERYEDSWSFAGGIDWQVDPSLTLRTGVQFAETPTQDTERDARVPDSDRLNIGAGASLQVSDSFSVDAAANYIMFEDAPIDRVTAAYAGTTAQTPILTDGELRDASAVVLTLGGRFRF</sequence>
<dbReference type="GO" id="GO:0009279">
    <property type="term" value="C:cell outer membrane"/>
    <property type="evidence" value="ECO:0007669"/>
    <property type="project" value="UniProtKB-SubCell"/>
</dbReference>
<organism evidence="9 10">
    <name type="scientific">Stakelama tenebrarum</name>
    <dbReference type="NCBI Taxonomy" id="2711215"/>
    <lineage>
        <taxon>Bacteria</taxon>
        <taxon>Pseudomonadati</taxon>
        <taxon>Pseudomonadota</taxon>
        <taxon>Alphaproteobacteria</taxon>
        <taxon>Sphingomonadales</taxon>
        <taxon>Sphingomonadaceae</taxon>
        <taxon>Stakelama</taxon>
    </lineage>
</organism>
<proteinExistence type="inferred from homology"/>
<dbReference type="RefSeq" id="WP_165327045.1">
    <property type="nucleotide sequence ID" value="NZ_CP049109.1"/>
</dbReference>
<evidence type="ECO:0000256" key="8">
    <source>
        <dbReference type="SAM" id="SignalP"/>
    </source>
</evidence>
<keyword evidence="5 8" id="KW-0732">Signal</keyword>
<keyword evidence="7" id="KW-0998">Cell outer membrane</keyword>
<comment type="similarity">
    <text evidence="2">Belongs to the OmpP1/FadL family.</text>
</comment>